<keyword evidence="5" id="KW-0645">Protease</keyword>
<dbReference type="Proteomes" id="UP001558632">
    <property type="component" value="Unassembled WGS sequence"/>
</dbReference>
<evidence type="ECO:0000259" key="4">
    <source>
        <dbReference type="PROSITE" id="PS52035"/>
    </source>
</evidence>
<keyword evidence="6" id="KW-1185">Reference proteome</keyword>
<gene>
    <name evidence="5" type="ORF">TSPI_06677</name>
</gene>
<feature type="transmembrane region" description="Helical" evidence="3">
    <location>
        <begin position="6"/>
        <end position="24"/>
    </location>
</feature>
<dbReference type="InterPro" id="IPR050753">
    <property type="entry name" value="Peptidase_M14_domain"/>
</dbReference>
<dbReference type="SUPFAM" id="SSF53187">
    <property type="entry name" value="Zn-dependent exopeptidases"/>
    <property type="match status" value="1"/>
</dbReference>
<accession>A0ABR3K595</accession>
<reference evidence="5 6" key="1">
    <citation type="submission" date="2024-07" db="EMBL/GenBank/DDBJ databases">
        <title>Enhanced genomic and transcriptomic resources for Trichinella pseudospiralis and T. spiralis underpin the discovery of pronounced molecular differences between stages and species.</title>
        <authorList>
            <person name="Pasi K.K."/>
            <person name="La Rosa G."/>
            <person name="Gomez-Morales M.A."/>
            <person name="Tosini F."/>
            <person name="Sumanam S."/>
            <person name="Young N.D."/>
            <person name="Chang B.C."/>
            <person name="Robin G.B."/>
        </authorList>
    </citation>
    <scope>NUCLEOTIDE SEQUENCE [LARGE SCALE GENOMIC DNA]</scope>
    <source>
        <strain evidence="5">ISS534</strain>
    </source>
</reference>
<keyword evidence="3" id="KW-0812">Transmembrane</keyword>
<dbReference type="Pfam" id="PF00246">
    <property type="entry name" value="Peptidase_M14"/>
    <property type="match status" value="1"/>
</dbReference>
<dbReference type="PROSITE" id="PS00132">
    <property type="entry name" value="CARBOXYPEPT_ZN_1"/>
    <property type="match status" value="1"/>
</dbReference>
<dbReference type="PANTHER" id="PTHR11532:SF93">
    <property type="entry name" value="CARBOXYPEPTIDASE E"/>
    <property type="match status" value="1"/>
</dbReference>
<evidence type="ECO:0000256" key="3">
    <source>
        <dbReference type="SAM" id="Phobius"/>
    </source>
</evidence>
<sequence length="149" mass="17023">MKTFERISYTRLTGISIYTYWLALNQSTGCQALNSMLLLWLTWIVLLVEPGFGLHFTYHNSDQLEQALDNIHSRCPQISRVYSIGESVESRPLSVVEFSLHPGKHEPLKPEFKYVANMHGNEAIGRELLLHLADISAKCTIGKMQKFKN</sequence>
<evidence type="ECO:0000256" key="2">
    <source>
        <dbReference type="PROSITE-ProRule" id="PRU01379"/>
    </source>
</evidence>
<keyword evidence="5" id="KW-0121">Carboxypeptidase</keyword>
<protein>
    <submittedName>
        <fullName evidence="5">Carboxypeptidase</fullName>
    </submittedName>
</protein>
<comment type="similarity">
    <text evidence="1 2">Belongs to the peptidase M14 family.</text>
</comment>
<evidence type="ECO:0000256" key="1">
    <source>
        <dbReference type="ARBA" id="ARBA00005988"/>
    </source>
</evidence>
<dbReference type="GO" id="GO:0004180">
    <property type="term" value="F:carboxypeptidase activity"/>
    <property type="evidence" value="ECO:0007669"/>
    <property type="project" value="UniProtKB-KW"/>
</dbReference>
<keyword evidence="5" id="KW-0378">Hydrolase</keyword>
<keyword evidence="3" id="KW-1133">Transmembrane helix</keyword>
<dbReference type="EMBL" id="JBEUSY010000476">
    <property type="protein sequence ID" value="KAL1230342.1"/>
    <property type="molecule type" value="Genomic_DNA"/>
</dbReference>
<name>A0ABR3K595_TRISP</name>
<feature type="domain" description="Peptidase M14" evidence="4">
    <location>
        <begin position="57"/>
        <end position="149"/>
    </location>
</feature>
<comment type="caution">
    <text evidence="5">The sequence shown here is derived from an EMBL/GenBank/DDBJ whole genome shotgun (WGS) entry which is preliminary data.</text>
</comment>
<dbReference type="PRINTS" id="PR00765">
    <property type="entry name" value="CRBOXYPTASEA"/>
</dbReference>
<keyword evidence="3" id="KW-0472">Membrane</keyword>
<organism evidence="5 6">
    <name type="scientific">Trichinella spiralis</name>
    <name type="common">Trichina worm</name>
    <dbReference type="NCBI Taxonomy" id="6334"/>
    <lineage>
        <taxon>Eukaryota</taxon>
        <taxon>Metazoa</taxon>
        <taxon>Ecdysozoa</taxon>
        <taxon>Nematoda</taxon>
        <taxon>Enoplea</taxon>
        <taxon>Dorylaimia</taxon>
        <taxon>Trichinellida</taxon>
        <taxon>Trichinellidae</taxon>
        <taxon>Trichinella</taxon>
    </lineage>
</organism>
<evidence type="ECO:0000313" key="5">
    <source>
        <dbReference type="EMBL" id="KAL1230342.1"/>
    </source>
</evidence>
<dbReference type="InterPro" id="IPR000834">
    <property type="entry name" value="Peptidase_M14"/>
</dbReference>
<dbReference type="PROSITE" id="PS52035">
    <property type="entry name" value="PEPTIDASE_M14"/>
    <property type="match status" value="1"/>
</dbReference>
<comment type="caution">
    <text evidence="2">Lacks conserved residue(s) required for the propagation of feature annotation.</text>
</comment>
<evidence type="ECO:0000313" key="6">
    <source>
        <dbReference type="Proteomes" id="UP001558632"/>
    </source>
</evidence>
<dbReference type="InterPro" id="IPR057246">
    <property type="entry name" value="CARBOXYPEPT_ZN_1"/>
</dbReference>
<proteinExistence type="inferred from homology"/>
<dbReference type="PANTHER" id="PTHR11532">
    <property type="entry name" value="PROTEASE M14 CARBOXYPEPTIDASE"/>
    <property type="match status" value="1"/>
</dbReference>
<feature type="transmembrane region" description="Helical" evidence="3">
    <location>
        <begin position="36"/>
        <end position="58"/>
    </location>
</feature>
<dbReference type="Gene3D" id="3.40.630.10">
    <property type="entry name" value="Zn peptidases"/>
    <property type="match status" value="1"/>
</dbReference>